<accession>A0A9P6K971</accession>
<dbReference type="EMBL" id="JAABOA010005734">
    <property type="protein sequence ID" value="KAF9574141.1"/>
    <property type="molecule type" value="Genomic_DNA"/>
</dbReference>
<dbReference type="OrthoDB" id="10257301at2759"/>
<dbReference type="Proteomes" id="UP000780801">
    <property type="component" value="Unassembled WGS sequence"/>
</dbReference>
<dbReference type="AlphaFoldDB" id="A0A9P6K971"/>
<reference evidence="1" key="1">
    <citation type="journal article" date="2020" name="Fungal Divers.">
        <title>Resolving the Mortierellaceae phylogeny through synthesis of multi-gene phylogenetics and phylogenomics.</title>
        <authorList>
            <person name="Vandepol N."/>
            <person name="Liber J."/>
            <person name="Desiro A."/>
            <person name="Na H."/>
            <person name="Kennedy M."/>
            <person name="Barry K."/>
            <person name="Grigoriev I.V."/>
            <person name="Miller A.N."/>
            <person name="O'Donnell K."/>
            <person name="Stajich J.E."/>
            <person name="Bonito G."/>
        </authorList>
    </citation>
    <scope>NUCLEOTIDE SEQUENCE</scope>
    <source>
        <strain evidence="1">KOD1015</strain>
    </source>
</reference>
<evidence type="ECO:0000313" key="1">
    <source>
        <dbReference type="EMBL" id="KAF9574141.1"/>
    </source>
</evidence>
<name>A0A9P6K971_9FUNG</name>
<keyword evidence="2" id="KW-1185">Reference proteome</keyword>
<proteinExistence type="predicted"/>
<organism evidence="1 2">
    <name type="scientific">Lunasporangiospora selenospora</name>
    <dbReference type="NCBI Taxonomy" id="979761"/>
    <lineage>
        <taxon>Eukaryota</taxon>
        <taxon>Fungi</taxon>
        <taxon>Fungi incertae sedis</taxon>
        <taxon>Mucoromycota</taxon>
        <taxon>Mortierellomycotina</taxon>
        <taxon>Mortierellomycetes</taxon>
        <taxon>Mortierellales</taxon>
        <taxon>Mortierellaceae</taxon>
        <taxon>Lunasporangiospora</taxon>
    </lineage>
</organism>
<gene>
    <name evidence="1" type="ORF">BGW38_008350</name>
</gene>
<comment type="caution">
    <text evidence="1">The sequence shown here is derived from an EMBL/GenBank/DDBJ whole genome shotgun (WGS) entry which is preliminary data.</text>
</comment>
<evidence type="ECO:0000313" key="2">
    <source>
        <dbReference type="Proteomes" id="UP000780801"/>
    </source>
</evidence>
<sequence>EILSRHQRSMAGISSLVFTDPKDSSENGPQLIVGCDDSGLYETGSTRDNSIQVVREYVGFDLDGPCRARLVAGGPAVVAASKDGGMLKYSANLGVPLA</sequence>
<feature type="non-terminal residue" evidence="1">
    <location>
        <position position="98"/>
    </location>
</feature>
<protein>
    <submittedName>
        <fullName evidence="1">Uncharacterized protein</fullName>
    </submittedName>
</protein>